<dbReference type="GeneID" id="27692493"/>
<proteinExistence type="predicted"/>
<evidence type="ECO:0000313" key="1">
    <source>
        <dbReference type="EMBL" id="KNC98002.1"/>
    </source>
</evidence>
<dbReference type="EMBL" id="KQ257461">
    <property type="protein sequence ID" value="KNC98002.1"/>
    <property type="molecule type" value="Genomic_DNA"/>
</dbReference>
<dbReference type="RefSeq" id="XP_016606041.1">
    <property type="nucleotide sequence ID" value="XM_016757528.1"/>
</dbReference>
<protein>
    <submittedName>
        <fullName evidence="1">Uncharacterized protein</fullName>
    </submittedName>
</protein>
<dbReference type="EMBL" id="KQ257461">
    <property type="protein sequence ID" value="KNC98001.1"/>
    <property type="molecule type" value="Genomic_DNA"/>
</dbReference>
<dbReference type="VEuPathDB" id="FungiDB:SPPG_09368"/>
<reference evidence="1 2" key="1">
    <citation type="submission" date="2009-08" db="EMBL/GenBank/DDBJ databases">
        <title>The Genome Sequence of Spizellomyces punctatus strain DAOM BR117.</title>
        <authorList>
            <consortium name="The Broad Institute Genome Sequencing Platform"/>
            <person name="Russ C."/>
            <person name="Cuomo C."/>
            <person name="Shea T."/>
            <person name="Young S.K."/>
            <person name="Zeng Q."/>
            <person name="Koehrsen M."/>
            <person name="Haas B."/>
            <person name="Borodovsky M."/>
            <person name="Guigo R."/>
            <person name="Alvarado L."/>
            <person name="Berlin A."/>
            <person name="Bochicchio J."/>
            <person name="Borenstein D."/>
            <person name="Chapman S."/>
            <person name="Chen Z."/>
            <person name="Engels R."/>
            <person name="Freedman E."/>
            <person name="Gellesch M."/>
            <person name="Goldberg J."/>
            <person name="Griggs A."/>
            <person name="Gujja S."/>
            <person name="Heiman D."/>
            <person name="Hepburn T."/>
            <person name="Howarth C."/>
            <person name="Jen D."/>
            <person name="Larson L."/>
            <person name="Lewis B."/>
            <person name="Mehta T."/>
            <person name="Park D."/>
            <person name="Pearson M."/>
            <person name="Roberts A."/>
            <person name="Saif S."/>
            <person name="Shenoy N."/>
            <person name="Sisk P."/>
            <person name="Stolte C."/>
            <person name="Sykes S."/>
            <person name="Thomson T."/>
            <person name="Walk T."/>
            <person name="White J."/>
            <person name="Yandava C."/>
            <person name="Burger G."/>
            <person name="Gray M.W."/>
            <person name="Holland P.W.H."/>
            <person name="King N."/>
            <person name="Lang F.B.F."/>
            <person name="Roger A.J."/>
            <person name="Ruiz-Trillo I."/>
            <person name="Lander E."/>
            <person name="Nusbaum C."/>
        </authorList>
    </citation>
    <scope>NUCLEOTIDE SEQUENCE [LARGE SCALE GENOMIC DNA]</scope>
    <source>
        <strain evidence="1 2">DAOM BR117</strain>
    </source>
</reference>
<keyword evidence="2" id="KW-1185">Reference proteome</keyword>
<name>A0A0L0H9Z2_SPIPD</name>
<dbReference type="Proteomes" id="UP000053201">
    <property type="component" value="Unassembled WGS sequence"/>
</dbReference>
<evidence type="ECO:0000313" key="2">
    <source>
        <dbReference type="Proteomes" id="UP000053201"/>
    </source>
</evidence>
<organism evidence="1 2">
    <name type="scientific">Spizellomyces punctatus (strain DAOM BR117)</name>
    <dbReference type="NCBI Taxonomy" id="645134"/>
    <lineage>
        <taxon>Eukaryota</taxon>
        <taxon>Fungi</taxon>
        <taxon>Fungi incertae sedis</taxon>
        <taxon>Chytridiomycota</taxon>
        <taxon>Chytridiomycota incertae sedis</taxon>
        <taxon>Chytridiomycetes</taxon>
        <taxon>Spizellomycetales</taxon>
        <taxon>Spizellomycetaceae</taxon>
        <taxon>Spizellomyces</taxon>
    </lineage>
</organism>
<sequence length="131" mass="14638">MVDQYHVAKCAEQVVGFRLLVLCIPPLAQRTLTNKLTQAMATRARCPANHRFFHSPSMAQSTQRGYKSASGSCRVSPPSHQAIREGLNIYSKVRAGEHSKASFTGGHSLRSRTAVGLYQYCQFRLWHLGVY</sequence>
<dbReference type="AlphaFoldDB" id="A0A0L0H9Z2"/>
<dbReference type="RefSeq" id="XP_016606042.1">
    <property type="nucleotide sequence ID" value="XM_016757527.1"/>
</dbReference>
<accession>A0A0L0H9Z2</accession>
<gene>
    <name evidence="1" type="ORF">SPPG_09368</name>
</gene>